<protein>
    <submittedName>
        <fullName evidence="6">TlpA family protein disulfide reductase</fullName>
    </submittedName>
</protein>
<dbReference type="Pfam" id="PF00578">
    <property type="entry name" value="AhpC-TSA"/>
    <property type="match status" value="1"/>
</dbReference>
<dbReference type="PROSITE" id="PS51352">
    <property type="entry name" value="THIOREDOXIN_2"/>
    <property type="match status" value="1"/>
</dbReference>
<evidence type="ECO:0000313" key="7">
    <source>
        <dbReference type="Proteomes" id="UP000286576"/>
    </source>
</evidence>
<evidence type="ECO:0000256" key="2">
    <source>
        <dbReference type="ARBA" id="ARBA00022748"/>
    </source>
</evidence>
<feature type="domain" description="Thioredoxin" evidence="5">
    <location>
        <begin position="71"/>
        <end position="213"/>
    </location>
</feature>
<evidence type="ECO:0000256" key="1">
    <source>
        <dbReference type="ARBA" id="ARBA00004196"/>
    </source>
</evidence>
<dbReference type="PANTHER" id="PTHR42852:SF6">
    <property type="entry name" value="THIOL:DISULFIDE INTERCHANGE PROTEIN DSBE"/>
    <property type="match status" value="1"/>
</dbReference>
<comment type="subcellular location">
    <subcellularLocation>
        <location evidence="1">Cell envelope</location>
    </subcellularLocation>
</comment>
<dbReference type="OrthoDB" id="9799347at2"/>
<dbReference type="InterPro" id="IPR013766">
    <property type="entry name" value="Thioredoxin_domain"/>
</dbReference>
<dbReference type="Gene3D" id="3.40.30.10">
    <property type="entry name" value="Glutaredoxin"/>
    <property type="match status" value="1"/>
</dbReference>
<dbReference type="GO" id="GO:0015036">
    <property type="term" value="F:disulfide oxidoreductase activity"/>
    <property type="evidence" value="ECO:0007669"/>
    <property type="project" value="UniProtKB-ARBA"/>
</dbReference>
<dbReference type="GO" id="GO:0030313">
    <property type="term" value="C:cell envelope"/>
    <property type="evidence" value="ECO:0007669"/>
    <property type="project" value="UniProtKB-SubCell"/>
</dbReference>
<evidence type="ECO:0000256" key="4">
    <source>
        <dbReference type="ARBA" id="ARBA00023284"/>
    </source>
</evidence>
<dbReference type="PROSITE" id="PS00194">
    <property type="entry name" value="THIOREDOXIN_1"/>
    <property type="match status" value="1"/>
</dbReference>
<evidence type="ECO:0000313" key="6">
    <source>
        <dbReference type="EMBL" id="RIV89416.1"/>
    </source>
</evidence>
<reference evidence="6 7" key="1">
    <citation type="submission" date="2018-08" db="EMBL/GenBank/DDBJ databases">
        <title>Erythrobacter zhengii sp.nov., a bacterium isolated from deep-sea sediment.</title>
        <authorList>
            <person name="Fang C."/>
            <person name="Wu Y.-H."/>
            <person name="Sun C."/>
            <person name="Wang H."/>
            <person name="Cheng H."/>
            <person name="Meng F.-X."/>
            <person name="Wang C.-S."/>
            <person name="Xu X.-W."/>
        </authorList>
    </citation>
    <scope>NUCLEOTIDE SEQUENCE [LARGE SCALE GENOMIC DNA]</scope>
    <source>
        <strain evidence="6 7">V18</strain>
    </source>
</reference>
<dbReference type="InterPro" id="IPR050553">
    <property type="entry name" value="Thioredoxin_ResA/DsbE_sf"/>
</dbReference>
<keyword evidence="4" id="KW-0676">Redox-active center</keyword>
<gene>
    <name evidence="6" type="ORF">D2V07_03635</name>
</gene>
<keyword evidence="3" id="KW-1015">Disulfide bond</keyword>
<dbReference type="AlphaFoldDB" id="A0A418NXU1"/>
<comment type="caution">
    <text evidence="6">The sequence shown here is derived from an EMBL/GenBank/DDBJ whole genome shotgun (WGS) entry which is preliminary data.</text>
</comment>
<proteinExistence type="predicted"/>
<name>A0A418NXU1_9SPHN</name>
<dbReference type="InterPro" id="IPR000866">
    <property type="entry name" value="AhpC/TSA"/>
</dbReference>
<organism evidence="6 7">
    <name type="scientific">Aurantiacibacter zhengii</name>
    <dbReference type="NCBI Taxonomy" id="2307003"/>
    <lineage>
        <taxon>Bacteria</taxon>
        <taxon>Pseudomonadati</taxon>
        <taxon>Pseudomonadota</taxon>
        <taxon>Alphaproteobacteria</taxon>
        <taxon>Sphingomonadales</taxon>
        <taxon>Erythrobacteraceae</taxon>
        <taxon>Aurantiacibacter</taxon>
    </lineage>
</organism>
<dbReference type="Proteomes" id="UP000286576">
    <property type="component" value="Unassembled WGS sequence"/>
</dbReference>
<keyword evidence="2" id="KW-0201">Cytochrome c-type biogenesis</keyword>
<dbReference type="GO" id="GO:0016209">
    <property type="term" value="F:antioxidant activity"/>
    <property type="evidence" value="ECO:0007669"/>
    <property type="project" value="InterPro"/>
</dbReference>
<dbReference type="SUPFAM" id="SSF52833">
    <property type="entry name" value="Thioredoxin-like"/>
    <property type="match status" value="1"/>
</dbReference>
<evidence type="ECO:0000259" key="5">
    <source>
        <dbReference type="PROSITE" id="PS51352"/>
    </source>
</evidence>
<dbReference type="InterPro" id="IPR017937">
    <property type="entry name" value="Thioredoxin_CS"/>
</dbReference>
<sequence>MAEGPSANLPPHIALEDVSLANSRPFLICLAAGAALSLGACDNGAEDEAQENVDVAVPSETIELTGSMDTSFAGETIPEVTVVNPAGEELLLSDVGEPVLLNLWATWCAPCVVEMPLLDELAADLEGQVRVVTVSEDMRGADVVEPFFAERDLPNLPQWLDPDNELAFTFGGGPVLPLTVLYDAEGNELWRVIGAYDWGTEEARAQVLDALSEESADSES</sequence>
<dbReference type="EMBL" id="QXFL01000001">
    <property type="protein sequence ID" value="RIV89416.1"/>
    <property type="molecule type" value="Genomic_DNA"/>
</dbReference>
<dbReference type="GO" id="GO:0017004">
    <property type="term" value="P:cytochrome complex assembly"/>
    <property type="evidence" value="ECO:0007669"/>
    <property type="project" value="UniProtKB-KW"/>
</dbReference>
<evidence type="ECO:0000256" key="3">
    <source>
        <dbReference type="ARBA" id="ARBA00023157"/>
    </source>
</evidence>
<keyword evidence="7" id="KW-1185">Reference proteome</keyword>
<accession>A0A418NXU1</accession>
<dbReference type="InterPro" id="IPR036249">
    <property type="entry name" value="Thioredoxin-like_sf"/>
</dbReference>
<dbReference type="PANTHER" id="PTHR42852">
    <property type="entry name" value="THIOL:DISULFIDE INTERCHANGE PROTEIN DSBE"/>
    <property type="match status" value="1"/>
</dbReference>
<dbReference type="CDD" id="cd02966">
    <property type="entry name" value="TlpA_like_family"/>
    <property type="match status" value="1"/>
</dbReference>